<dbReference type="EMBL" id="JBHSXN010000001">
    <property type="protein sequence ID" value="MFC6952222.1"/>
    <property type="molecule type" value="Genomic_DNA"/>
</dbReference>
<gene>
    <name evidence="1" type="ORF">ACFQGB_05050</name>
</gene>
<name>A0ABD5VA01_9EURY</name>
<proteinExistence type="predicted"/>
<dbReference type="Proteomes" id="UP001596395">
    <property type="component" value="Unassembled WGS sequence"/>
</dbReference>
<evidence type="ECO:0000313" key="1">
    <source>
        <dbReference type="EMBL" id="MFC6952222.1"/>
    </source>
</evidence>
<keyword evidence="2" id="KW-1185">Reference proteome</keyword>
<reference evidence="1 2" key="1">
    <citation type="journal article" date="2019" name="Int. J. Syst. Evol. Microbiol.">
        <title>The Global Catalogue of Microorganisms (GCM) 10K type strain sequencing project: providing services to taxonomists for standard genome sequencing and annotation.</title>
        <authorList>
            <consortium name="The Broad Institute Genomics Platform"/>
            <consortium name="The Broad Institute Genome Sequencing Center for Infectious Disease"/>
            <person name="Wu L."/>
            <person name="Ma J."/>
        </authorList>
    </citation>
    <scope>NUCLEOTIDE SEQUENCE [LARGE SCALE GENOMIC DNA]</scope>
    <source>
        <strain evidence="1 2">GX26</strain>
    </source>
</reference>
<accession>A0ABD5VA01</accession>
<comment type="caution">
    <text evidence="1">The sequence shown here is derived from an EMBL/GenBank/DDBJ whole genome shotgun (WGS) entry which is preliminary data.</text>
</comment>
<sequence length="222" mass="24601">MKSRRECLKHGTVCALSLGGIGAAAADSDSNLPSRPVEHVRVKQNGWRVRNVQQSRGDVFYNGWFGFPHDSNLNYVATEDNEKFPILALFAATVDPGESGMFGWNPPFGDDIRKGGKKAFNEALSSQRIKHGQFSFWNNWSEYGLSYSGSLNLTDVTAEKQGYKYSPQWLKEDPDFEAILVTGELPSGKGVAIGAAYDDEGTNIKKSILEREAREFINSVEI</sequence>
<evidence type="ECO:0000313" key="2">
    <source>
        <dbReference type="Proteomes" id="UP001596395"/>
    </source>
</evidence>
<dbReference type="RefSeq" id="WP_336349213.1">
    <property type="nucleotide sequence ID" value="NZ_JAZAQL010000001.1"/>
</dbReference>
<organism evidence="1 2">
    <name type="scientific">Halorubellus litoreus</name>
    <dbReference type="NCBI Taxonomy" id="755308"/>
    <lineage>
        <taxon>Archaea</taxon>
        <taxon>Methanobacteriati</taxon>
        <taxon>Methanobacteriota</taxon>
        <taxon>Stenosarchaea group</taxon>
        <taxon>Halobacteria</taxon>
        <taxon>Halobacteriales</taxon>
        <taxon>Halorubellaceae</taxon>
        <taxon>Halorubellus</taxon>
    </lineage>
</organism>
<protein>
    <submittedName>
        <fullName evidence="1">Uncharacterized protein</fullName>
    </submittedName>
</protein>
<dbReference type="AlphaFoldDB" id="A0ABD5VA01"/>